<evidence type="ECO:0000313" key="2">
    <source>
        <dbReference type="EMBL" id="MCD7469394.1"/>
    </source>
</evidence>
<gene>
    <name evidence="2" type="ORF">HAX54_008368</name>
</gene>
<protein>
    <submittedName>
        <fullName evidence="2">Uncharacterized protein</fullName>
    </submittedName>
</protein>
<sequence length="111" mass="11808">MVGIVGMSISLKFTPLCKCEHESLGEGAPWRTPSSGKVLGVEVLGMNFLGNYGADLYPTAQSPAERQFSSKSSLRAHGAQWVTPLAFGSSTRSFDKDSSRGARSVPSSLLE</sequence>
<evidence type="ECO:0000313" key="3">
    <source>
        <dbReference type="Proteomes" id="UP000823775"/>
    </source>
</evidence>
<name>A0ABS8TD56_DATST</name>
<keyword evidence="3" id="KW-1185">Reference proteome</keyword>
<feature type="region of interest" description="Disordered" evidence="1">
    <location>
        <begin position="89"/>
        <end position="111"/>
    </location>
</feature>
<accession>A0ABS8TD56</accession>
<comment type="caution">
    <text evidence="2">The sequence shown here is derived from an EMBL/GenBank/DDBJ whole genome shotgun (WGS) entry which is preliminary data.</text>
</comment>
<dbReference type="Proteomes" id="UP000823775">
    <property type="component" value="Unassembled WGS sequence"/>
</dbReference>
<feature type="non-terminal residue" evidence="2">
    <location>
        <position position="111"/>
    </location>
</feature>
<proteinExistence type="predicted"/>
<reference evidence="2 3" key="1">
    <citation type="journal article" date="2021" name="BMC Genomics">
        <title>Datura genome reveals duplications of psychoactive alkaloid biosynthetic genes and high mutation rate following tissue culture.</title>
        <authorList>
            <person name="Rajewski A."/>
            <person name="Carter-House D."/>
            <person name="Stajich J."/>
            <person name="Litt A."/>
        </authorList>
    </citation>
    <scope>NUCLEOTIDE SEQUENCE [LARGE SCALE GENOMIC DNA]</scope>
    <source>
        <strain evidence="2">AR-01</strain>
    </source>
</reference>
<dbReference type="EMBL" id="JACEIK010001438">
    <property type="protein sequence ID" value="MCD7469394.1"/>
    <property type="molecule type" value="Genomic_DNA"/>
</dbReference>
<organism evidence="2 3">
    <name type="scientific">Datura stramonium</name>
    <name type="common">Jimsonweed</name>
    <name type="synonym">Common thornapple</name>
    <dbReference type="NCBI Taxonomy" id="4076"/>
    <lineage>
        <taxon>Eukaryota</taxon>
        <taxon>Viridiplantae</taxon>
        <taxon>Streptophyta</taxon>
        <taxon>Embryophyta</taxon>
        <taxon>Tracheophyta</taxon>
        <taxon>Spermatophyta</taxon>
        <taxon>Magnoliopsida</taxon>
        <taxon>eudicotyledons</taxon>
        <taxon>Gunneridae</taxon>
        <taxon>Pentapetalae</taxon>
        <taxon>asterids</taxon>
        <taxon>lamiids</taxon>
        <taxon>Solanales</taxon>
        <taxon>Solanaceae</taxon>
        <taxon>Solanoideae</taxon>
        <taxon>Datureae</taxon>
        <taxon>Datura</taxon>
    </lineage>
</organism>
<evidence type="ECO:0000256" key="1">
    <source>
        <dbReference type="SAM" id="MobiDB-lite"/>
    </source>
</evidence>